<organism evidence="1 2">
    <name type="scientific">Archangium minus</name>
    <dbReference type="NCBI Taxonomy" id="83450"/>
    <lineage>
        <taxon>Bacteria</taxon>
        <taxon>Pseudomonadati</taxon>
        <taxon>Myxococcota</taxon>
        <taxon>Myxococcia</taxon>
        <taxon>Myxococcales</taxon>
        <taxon>Cystobacterineae</taxon>
        <taxon>Archangiaceae</taxon>
        <taxon>Archangium</taxon>
    </lineage>
</organism>
<proteinExistence type="predicted"/>
<name>A0ABY9WT47_9BACT</name>
<dbReference type="RefSeq" id="WP_395821795.1">
    <property type="nucleotide sequence ID" value="NZ_CP043494.1"/>
</dbReference>
<keyword evidence="2" id="KW-1185">Reference proteome</keyword>
<protein>
    <submittedName>
        <fullName evidence="1">Uncharacterized protein</fullName>
    </submittedName>
</protein>
<gene>
    <name evidence="1" type="ORF">F0U60_18840</name>
</gene>
<sequence>MAALTLLFTWVATAAPIKQVPEGGRAIPVVQKGIVCGPVGGGWSLSSDGRSIRPPSKEAGEFARTLDLKVAEEAEQCASSQELVTVIATGAFPNIDAAGTTFFPDEGRIELKGQRLQDVPVAWSVPAKNEQEAAREGLDVCLNPSTGGRQSECTVPLTPGLPSDAALYWVPPHGKRGPEVTTYDANGTLVPPESFLIRPGRVVLTRPLVQSSGVDLSKGPGRVVVSHPEAVASVDCAPARCEIADGAIAIRNVPSGADAQVTLRLRLVPRVQIARGDSFDSAVSVTLPVLACPLTAVEDTVLRDVAEPALVVRLGPACGHDPQGLLWTVNGERAEVGRVVKVPDGIYVLLRTAGTSARQITISAASSPLERTVVASTTAKTLPLPYPRANLELPNHGSVDFIPTNRPALVQVAGSGAQGRFALHPMEGAYRVITQDNTTLVRGDTTAGGFVALRFGYRVPSLPGELATMDLALVDERVQRAVREASVPTNVANLIEFVCTGKDGVDQTIGPSSSYRIDYAKRHTCRVIIHRERLTPEEGIQEIVLRIDVTKPDGSTRGESHVEQRMLLRPGGEARVIPIQGNLGQFDRIMVQVVHVADESRYALSATDRSGLPSAQWTAIVEGGFLRLYATGAVPAGLYRVTQPSGQLTLNFGVLSRLVLLNNEGQERLVGIEIGLMGLGLIPQSSNIHFPPTLAVVGGLGLRVPIGTGAAVGVQAWIAHEFRGDITRDLKAGEDPNTTDLRVPSSKWSFMFGPSISIGNVGFNL</sequence>
<accession>A0ABY9WT47</accession>
<evidence type="ECO:0000313" key="2">
    <source>
        <dbReference type="Proteomes" id="UP001611383"/>
    </source>
</evidence>
<evidence type="ECO:0000313" key="1">
    <source>
        <dbReference type="EMBL" id="WNG45941.1"/>
    </source>
</evidence>
<reference evidence="1 2" key="1">
    <citation type="submission" date="2019-08" db="EMBL/GenBank/DDBJ databases">
        <title>Archangium and Cystobacter genomes.</title>
        <authorList>
            <person name="Chen I.-C.K."/>
            <person name="Wielgoss S."/>
        </authorList>
    </citation>
    <scope>NUCLEOTIDE SEQUENCE [LARGE SCALE GENOMIC DNA]</scope>
    <source>
        <strain evidence="1 2">Cbm 6</strain>
    </source>
</reference>
<dbReference type="Proteomes" id="UP001611383">
    <property type="component" value="Chromosome"/>
</dbReference>
<dbReference type="EMBL" id="CP043494">
    <property type="protein sequence ID" value="WNG45941.1"/>
    <property type="molecule type" value="Genomic_DNA"/>
</dbReference>